<keyword evidence="1" id="KW-0597">Phosphoprotein</keyword>
<sequence>MRQATNPLIYVVDDDPYHLELVNYIFRRYHAHCKLRCFNDGTDMLFHLTHQLDRQLPNLILLDWNMPVMAGNHVLELLRMDSQWQSIPVVVLSNSEVDKDRARSYHLGGRAFIAKAETLQELIDTIALILELWLA</sequence>
<organism evidence="3 4">
    <name type="scientific">Spirosoma linguale (strain ATCC 33905 / DSM 74 / LMG 10896 / Claus 1)</name>
    <dbReference type="NCBI Taxonomy" id="504472"/>
    <lineage>
        <taxon>Bacteria</taxon>
        <taxon>Pseudomonadati</taxon>
        <taxon>Bacteroidota</taxon>
        <taxon>Cytophagia</taxon>
        <taxon>Cytophagales</taxon>
        <taxon>Cytophagaceae</taxon>
        <taxon>Spirosoma</taxon>
    </lineage>
</organism>
<dbReference type="PANTHER" id="PTHR44520">
    <property type="entry name" value="RESPONSE REGULATOR RCP1-RELATED"/>
    <property type="match status" value="1"/>
</dbReference>
<keyword evidence="4" id="KW-1185">Reference proteome</keyword>
<dbReference type="HOGENOM" id="CLU_000445_69_17_10"/>
<evidence type="ECO:0000313" key="4">
    <source>
        <dbReference type="Proteomes" id="UP000002028"/>
    </source>
</evidence>
<dbReference type="GO" id="GO:0000160">
    <property type="term" value="P:phosphorelay signal transduction system"/>
    <property type="evidence" value="ECO:0007669"/>
    <property type="project" value="InterPro"/>
</dbReference>
<protein>
    <submittedName>
        <fullName evidence="3">Response regulator receiver protein</fullName>
    </submittedName>
</protein>
<dbReference type="SUPFAM" id="SSF52172">
    <property type="entry name" value="CheY-like"/>
    <property type="match status" value="1"/>
</dbReference>
<name>D2QRM6_SPILD</name>
<accession>D2QRM6</accession>
<evidence type="ECO:0000313" key="3">
    <source>
        <dbReference type="EMBL" id="ADB40931.1"/>
    </source>
</evidence>
<dbReference type="EMBL" id="CP001769">
    <property type="protein sequence ID" value="ADB40931.1"/>
    <property type="molecule type" value="Genomic_DNA"/>
</dbReference>
<evidence type="ECO:0000256" key="1">
    <source>
        <dbReference type="PROSITE-ProRule" id="PRU00169"/>
    </source>
</evidence>
<dbReference type="KEGG" id="sli:Slin_4953"/>
<dbReference type="PROSITE" id="PS50110">
    <property type="entry name" value="RESPONSE_REGULATORY"/>
    <property type="match status" value="1"/>
</dbReference>
<dbReference type="InterPro" id="IPR052893">
    <property type="entry name" value="TCS_response_regulator"/>
</dbReference>
<dbReference type="SMART" id="SM00448">
    <property type="entry name" value="REC"/>
    <property type="match status" value="1"/>
</dbReference>
<evidence type="ECO:0000259" key="2">
    <source>
        <dbReference type="PROSITE" id="PS50110"/>
    </source>
</evidence>
<proteinExistence type="predicted"/>
<dbReference type="Pfam" id="PF00072">
    <property type="entry name" value="Response_reg"/>
    <property type="match status" value="1"/>
</dbReference>
<dbReference type="eggNOG" id="COG0745">
    <property type="taxonomic scope" value="Bacteria"/>
</dbReference>
<gene>
    <name evidence="3" type="ordered locus">Slin_4953</name>
</gene>
<feature type="modified residue" description="4-aspartylphosphate" evidence="1">
    <location>
        <position position="63"/>
    </location>
</feature>
<dbReference type="Proteomes" id="UP000002028">
    <property type="component" value="Chromosome"/>
</dbReference>
<dbReference type="PANTHER" id="PTHR44520:SF2">
    <property type="entry name" value="RESPONSE REGULATOR RCP1"/>
    <property type="match status" value="1"/>
</dbReference>
<dbReference type="AlphaFoldDB" id="D2QRM6"/>
<feature type="domain" description="Response regulatory" evidence="2">
    <location>
        <begin position="8"/>
        <end position="130"/>
    </location>
</feature>
<dbReference type="Gene3D" id="3.40.50.2300">
    <property type="match status" value="1"/>
</dbReference>
<dbReference type="InterPro" id="IPR011006">
    <property type="entry name" value="CheY-like_superfamily"/>
</dbReference>
<dbReference type="RefSeq" id="WP_012929432.1">
    <property type="nucleotide sequence ID" value="NC_013730.1"/>
</dbReference>
<reference evidence="3 4" key="1">
    <citation type="journal article" date="2010" name="Stand. Genomic Sci.">
        <title>Complete genome sequence of Spirosoma linguale type strain (1).</title>
        <authorList>
            <person name="Lail K."/>
            <person name="Sikorski J."/>
            <person name="Saunders E."/>
            <person name="Lapidus A."/>
            <person name="Glavina Del Rio T."/>
            <person name="Copeland A."/>
            <person name="Tice H."/>
            <person name="Cheng J.-F."/>
            <person name="Lucas S."/>
            <person name="Nolan M."/>
            <person name="Bruce D."/>
            <person name="Goodwin L."/>
            <person name="Pitluck S."/>
            <person name="Ivanova N."/>
            <person name="Mavromatis K."/>
            <person name="Ovchinnikova G."/>
            <person name="Pati A."/>
            <person name="Chen A."/>
            <person name="Palaniappan K."/>
            <person name="Land M."/>
            <person name="Hauser L."/>
            <person name="Chang Y.-J."/>
            <person name="Jeffries C.D."/>
            <person name="Chain P."/>
            <person name="Brettin T."/>
            <person name="Detter J.C."/>
            <person name="Schuetze A."/>
            <person name="Rohde M."/>
            <person name="Tindall B.J."/>
            <person name="Goeker M."/>
            <person name="Bristow J."/>
            <person name="Eisen J.A."/>
            <person name="Markowitz V."/>
            <person name="Hugenholtz P."/>
            <person name="Kyrpides N.C."/>
            <person name="Klenk H.-P."/>
            <person name="Chen F."/>
        </authorList>
    </citation>
    <scope>NUCLEOTIDE SEQUENCE [LARGE SCALE GENOMIC DNA]</scope>
    <source>
        <strain evidence="4">ATCC 33905 / DSM 74 / LMG 10896 / Claus 1</strain>
    </source>
</reference>
<dbReference type="STRING" id="504472.Slin_4953"/>
<dbReference type="InterPro" id="IPR001789">
    <property type="entry name" value="Sig_transdc_resp-reg_receiver"/>
</dbReference>